<proteinExistence type="predicted"/>
<sequence length="144" mass="16257">MAQDEKDDFNCGTNCTQYHIDPCKGNMHPQIFSLNIQSRKQNCKAERSFRFGFLLHFTVFLIPSRKVSSQHSPSDRLHLRTTTLQYTFDLIPRIAKCSSVSVMISQVSPSFSAIAIVLKAPRIDVVKLKADNKGYPHSPTSTLI</sequence>
<organism evidence="1 2">
    <name type="scientific">Blattamonas nauphoetae</name>
    <dbReference type="NCBI Taxonomy" id="2049346"/>
    <lineage>
        <taxon>Eukaryota</taxon>
        <taxon>Metamonada</taxon>
        <taxon>Preaxostyla</taxon>
        <taxon>Oxymonadida</taxon>
        <taxon>Blattamonas</taxon>
    </lineage>
</organism>
<reference evidence="1 2" key="1">
    <citation type="journal article" date="2022" name="bioRxiv">
        <title>Genomics of Preaxostyla Flagellates Illuminates Evolutionary Transitions and the Path Towards Mitochondrial Loss.</title>
        <authorList>
            <person name="Novak L.V.F."/>
            <person name="Treitli S.C."/>
            <person name="Pyrih J."/>
            <person name="Halakuc P."/>
            <person name="Pipaliya S.V."/>
            <person name="Vacek V."/>
            <person name="Brzon O."/>
            <person name="Soukal P."/>
            <person name="Eme L."/>
            <person name="Dacks J.B."/>
            <person name="Karnkowska A."/>
            <person name="Elias M."/>
            <person name="Hampl V."/>
        </authorList>
    </citation>
    <scope>NUCLEOTIDE SEQUENCE [LARGE SCALE GENOMIC DNA]</scope>
    <source>
        <strain evidence="1">NAU3</strain>
        <tissue evidence="1">Gut</tissue>
    </source>
</reference>
<accession>A0ABQ9WVX7</accession>
<dbReference type="EMBL" id="JARBJD010000335">
    <property type="protein sequence ID" value="KAK2943654.1"/>
    <property type="molecule type" value="Genomic_DNA"/>
</dbReference>
<comment type="caution">
    <text evidence="1">The sequence shown here is derived from an EMBL/GenBank/DDBJ whole genome shotgun (WGS) entry which is preliminary data.</text>
</comment>
<evidence type="ECO:0000313" key="2">
    <source>
        <dbReference type="Proteomes" id="UP001281761"/>
    </source>
</evidence>
<name>A0ABQ9WVX7_9EUKA</name>
<keyword evidence="2" id="KW-1185">Reference proteome</keyword>
<protein>
    <submittedName>
        <fullName evidence="1">Uncharacterized protein</fullName>
    </submittedName>
</protein>
<dbReference type="Proteomes" id="UP001281761">
    <property type="component" value="Unassembled WGS sequence"/>
</dbReference>
<gene>
    <name evidence="1" type="ORF">BLNAU_21444</name>
</gene>
<evidence type="ECO:0000313" key="1">
    <source>
        <dbReference type="EMBL" id="KAK2943654.1"/>
    </source>
</evidence>